<evidence type="ECO:0000313" key="7">
    <source>
        <dbReference type="Proteomes" id="UP000002866"/>
    </source>
</evidence>
<dbReference type="PANTHER" id="PTHR22893:SF91">
    <property type="entry name" value="NADPH DEHYDROGENASE 2-RELATED"/>
    <property type="match status" value="1"/>
</dbReference>
<dbReference type="SUPFAM" id="SSF51395">
    <property type="entry name" value="FMN-linked oxidoreductases"/>
    <property type="match status" value="1"/>
</dbReference>
<dbReference type="InterPro" id="IPR013785">
    <property type="entry name" value="Aldolase_TIM"/>
</dbReference>
<dbReference type="eggNOG" id="KOG0134">
    <property type="taxonomic scope" value="Eukaryota"/>
</dbReference>
<keyword evidence="3" id="KW-0285">Flavoprotein</keyword>
<dbReference type="GO" id="GO:0010181">
    <property type="term" value="F:FMN binding"/>
    <property type="evidence" value="ECO:0007669"/>
    <property type="project" value="InterPro"/>
</dbReference>
<dbReference type="InterPro" id="IPR001155">
    <property type="entry name" value="OxRdtase_FMN_N"/>
</dbReference>
<dbReference type="GeneID" id="14494677"/>
<evidence type="ECO:0000256" key="2">
    <source>
        <dbReference type="ARBA" id="ARBA00005979"/>
    </source>
</evidence>
<dbReference type="AlphaFoldDB" id="I2GY53"/>
<dbReference type="FunFam" id="3.20.20.70:FF:000138">
    <property type="entry name" value="NADPH dehydrogenase 1"/>
    <property type="match status" value="1"/>
</dbReference>
<dbReference type="OrthoDB" id="276546at2759"/>
<evidence type="ECO:0000256" key="3">
    <source>
        <dbReference type="ARBA" id="ARBA00022643"/>
    </source>
</evidence>
<reference evidence="6 7" key="1">
    <citation type="journal article" date="2011" name="Proc. Natl. Acad. Sci. U.S.A.">
        <title>Evolutionary erosion of yeast sex chromosomes by mating-type switching accidents.</title>
        <authorList>
            <person name="Gordon J.L."/>
            <person name="Armisen D."/>
            <person name="Proux-Wera E."/>
            <person name="Oheigeartaigh S.S."/>
            <person name="Byrne K.P."/>
            <person name="Wolfe K.H."/>
        </authorList>
    </citation>
    <scope>NUCLEOTIDE SEQUENCE [LARGE SCALE GENOMIC DNA]</scope>
    <source>
        <strain evidence="7">ATCC 34711 / CBS 6284 / DSM 70876 / NBRC 10599 / NRRL Y-10934 / UCD 77-7</strain>
    </source>
</reference>
<dbReference type="Pfam" id="PF00724">
    <property type="entry name" value="Oxidored_FMN"/>
    <property type="match status" value="1"/>
</dbReference>
<dbReference type="HOGENOM" id="CLU_012153_0_0_1"/>
<evidence type="ECO:0000313" key="6">
    <source>
        <dbReference type="EMBL" id="CCH59055.1"/>
    </source>
</evidence>
<dbReference type="KEGG" id="tbl:TBLA_0B02130"/>
<proteinExistence type="inferred from homology"/>
<dbReference type="GO" id="GO:0006915">
    <property type="term" value="P:apoptotic process"/>
    <property type="evidence" value="ECO:0007669"/>
    <property type="project" value="UniProtKB-ARBA"/>
</dbReference>
<evidence type="ECO:0000256" key="4">
    <source>
        <dbReference type="ARBA" id="ARBA00023002"/>
    </source>
</evidence>
<evidence type="ECO:0000256" key="1">
    <source>
        <dbReference type="ARBA" id="ARBA00001917"/>
    </source>
</evidence>
<dbReference type="OMA" id="MMATYYK"/>
<keyword evidence="3" id="KW-0288">FMN</keyword>
<dbReference type="Proteomes" id="UP000002866">
    <property type="component" value="Chromosome 2"/>
</dbReference>
<sequence>MPFVQHFKPVPLKNTNCFKPIQIGTTQLKHRIVMPPLTRMRSTSPGNVPTEMMIEYYDQRSKYPGTMIITEGVFISAQAGGYDNAPGIWSSDQLKIWGKIFAQIHKNGSFVWPQLWVLGRQAIPTNMKRDGLRYDSSSDLLNDNDQFGQLAKAHDIKLHSITEEEIQQYIKEYVDAAKKSISVGADGVEIHSANGYLLNQFLDPICNKRNDKYGGNIENRCRFALEVVDALTEAIGHERVGIRLSPFGVYGGMSGANDSTLLATFAYLIGELEKRAKDGKRIAYIHLMEPRVTDASLEEGKGANEDVSNEFVYSIWKGKVIRSGNIALFPEVATEMVNDDRTLVAHGRFFIANPDLVERLENGLPLTKYDRSTFYTQGKEGYTDYPTYKEAMGLGWKL</sequence>
<dbReference type="InParanoid" id="I2GY53"/>
<name>I2GY53_HENB6</name>
<feature type="domain" description="NADH:flavin oxidoreductase/NADH oxidase N-terminal" evidence="5">
    <location>
        <begin position="18"/>
        <end position="366"/>
    </location>
</feature>
<dbReference type="PANTHER" id="PTHR22893">
    <property type="entry name" value="NADH OXIDOREDUCTASE-RELATED"/>
    <property type="match status" value="1"/>
</dbReference>
<dbReference type="Gene3D" id="3.20.20.70">
    <property type="entry name" value="Aldolase class I"/>
    <property type="match status" value="1"/>
</dbReference>
<organism evidence="6 7">
    <name type="scientific">Henningerozyma blattae (strain ATCC 34711 / CBS 6284 / DSM 70876 / NBRC 10599 / NRRL Y-10934 / UCD 77-7)</name>
    <name type="common">Yeast</name>
    <name type="synonym">Tetrapisispora blattae</name>
    <dbReference type="NCBI Taxonomy" id="1071380"/>
    <lineage>
        <taxon>Eukaryota</taxon>
        <taxon>Fungi</taxon>
        <taxon>Dikarya</taxon>
        <taxon>Ascomycota</taxon>
        <taxon>Saccharomycotina</taxon>
        <taxon>Saccharomycetes</taxon>
        <taxon>Saccharomycetales</taxon>
        <taxon>Saccharomycetaceae</taxon>
        <taxon>Henningerozyma</taxon>
    </lineage>
</organism>
<keyword evidence="7" id="KW-1185">Reference proteome</keyword>
<comment type="similarity">
    <text evidence="2">Belongs to the NADH:flavin oxidoreductase/NADH oxidase family.</text>
</comment>
<evidence type="ECO:0000259" key="5">
    <source>
        <dbReference type="Pfam" id="PF00724"/>
    </source>
</evidence>
<keyword evidence="4" id="KW-0560">Oxidoreductase</keyword>
<dbReference type="CDD" id="cd02933">
    <property type="entry name" value="OYE_like_FMN"/>
    <property type="match status" value="1"/>
</dbReference>
<comment type="cofactor">
    <cofactor evidence="1">
        <name>FMN</name>
        <dbReference type="ChEBI" id="CHEBI:58210"/>
    </cofactor>
</comment>
<dbReference type="GO" id="GO:0003959">
    <property type="term" value="F:NADPH dehydrogenase activity"/>
    <property type="evidence" value="ECO:0007669"/>
    <property type="project" value="TreeGrafter"/>
</dbReference>
<dbReference type="EMBL" id="HE806317">
    <property type="protein sequence ID" value="CCH59055.1"/>
    <property type="molecule type" value="Genomic_DNA"/>
</dbReference>
<protein>
    <recommendedName>
        <fullName evidence="5">NADH:flavin oxidoreductase/NADH oxidase N-terminal domain-containing protein</fullName>
    </recommendedName>
</protein>
<accession>I2GY53</accession>
<dbReference type="RefSeq" id="XP_004178574.1">
    <property type="nucleotide sequence ID" value="XM_004178526.1"/>
</dbReference>
<dbReference type="InterPro" id="IPR045247">
    <property type="entry name" value="Oye-like"/>
</dbReference>
<gene>
    <name evidence="6" type="primary">TBLA0B02130</name>
    <name evidence="6" type="ORF">TBLA_0B02130</name>
</gene>